<dbReference type="Proteomes" id="UP000558089">
    <property type="component" value="Unassembled WGS sequence"/>
</dbReference>
<dbReference type="AlphaFoldDB" id="A0A850NL85"/>
<accession>A0A850NL85</accession>
<protein>
    <submittedName>
        <fullName evidence="1">Membrane protein insertion efficiency factor YidD</fullName>
    </submittedName>
</protein>
<sequence length="95" mass="11134">MRLVLLIGIRLYWYFIPKSKRRCCIFRESCSQYVYRITSKNGFVHGLKAFRFRYSNCRGGCGIFTNPITQETQLILPNGEVLSENQIAKRLLKPI</sequence>
<gene>
    <name evidence="1" type="primary">yidD</name>
    <name evidence="1" type="ORF">GUA46_06725</name>
</gene>
<comment type="caution">
    <text evidence="1">The sequence shown here is derived from an EMBL/GenBank/DDBJ whole genome shotgun (WGS) entry which is preliminary data.</text>
</comment>
<proteinExistence type="predicted"/>
<evidence type="ECO:0000313" key="1">
    <source>
        <dbReference type="EMBL" id="NVN18027.1"/>
    </source>
</evidence>
<keyword evidence="2" id="KW-1185">Reference proteome</keyword>
<reference evidence="1 2" key="1">
    <citation type="submission" date="2020-01" db="EMBL/GenBank/DDBJ databases">
        <title>Draft Genome Analysis of Muricauda sp. HICW Isolated from coastal seawater of PR China.</title>
        <authorList>
            <person name="Chen M.-X."/>
        </authorList>
    </citation>
    <scope>NUCLEOTIDE SEQUENCE [LARGE SCALE GENOMIC DNA]</scope>
    <source>
        <strain evidence="1 2">HICW</strain>
    </source>
</reference>
<dbReference type="RefSeq" id="WP_176619831.1">
    <property type="nucleotide sequence ID" value="NZ_WYET01000003.1"/>
</dbReference>
<name>A0A850NL85_9FLAO</name>
<dbReference type="Pfam" id="PF01809">
    <property type="entry name" value="YidD"/>
    <property type="match status" value="1"/>
</dbReference>
<dbReference type="NCBIfam" id="TIGR00278">
    <property type="entry name" value="membrane protein insertion efficiency factor YidD"/>
    <property type="match status" value="1"/>
</dbReference>
<dbReference type="EMBL" id="WYET01000003">
    <property type="protein sequence ID" value="NVN18027.1"/>
    <property type="molecule type" value="Genomic_DNA"/>
</dbReference>
<evidence type="ECO:0000313" key="2">
    <source>
        <dbReference type="Proteomes" id="UP000558089"/>
    </source>
</evidence>
<dbReference type="InterPro" id="IPR002696">
    <property type="entry name" value="Membr_insert_effic_factor_YidD"/>
</dbReference>
<dbReference type="SMART" id="SM01234">
    <property type="entry name" value="Haemolytic"/>
    <property type="match status" value="1"/>
</dbReference>
<organism evidence="1 2">
    <name type="scientific">Flagellimonas chongwuensis</name>
    <dbReference type="NCBI Taxonomy" id="2697365"/>
    <lineage>
        <taxon>Bacteria</taxon>
        <taxon>Pseudomonadati</taxon>
        <taxon>Bacteroidota</taxon>
        <taxon>Flavobacteriia</taxon>
        <taxon>Flavobacteriales</taxon>
        <taxon>Flavobacteriaceae</taxon>
        <taxon>Flagellimonas</taxon>
    </lineage>
</organism>